<evidence type="ECO:0000313" key="9">
    <source>
        <dbReference type="Proteomes" id="UP001500751"/>
    </source>
</evidence>
<name>A0ABN2TP44_9ACTN</name>
<protein>
    <submittedName>
        <fullName evidence="8">Uncharacterized protein</fullName>
    </submittedName>
</protein>
<dbReference type="PANTHER" id="PTHR30213">
    <property type="entry name" value="INNER MEMBRANE PROTEIN YHJD"/>
    <property type="match status" value="1"/>
</dbReference>
<keyword evidence="4 7" id="KW-1133">Transmembrane helix</keyword>
<dbReference type="EMBL" id="BAAAQN010000004">
    <property type="protein sequence ID" value="GAA2015618.1"/>
    <property type="molecule type" value="Genomic_DNA"/>
</dbReference>
<feature type="transmembrane region" description="Helical" evidence="7">
    <location>
        <begin position="245"/>
        <end position="265"/>
    </location>
</feature>
<keyword evidence="5 7" id="KW-0472">Membrane</keyword>
<evidence type="ECO:0000256" key="7">
    <source>
        <dbReference type="SAM" id="Phobius"/>
    </source>
</evidence>
<evidence type="ECO:0000256" key="6">
    <source>
        <dbReference type="SAM" id="MobiDB-lite"/>
    </source>
</evidence>
<sequence>MSLGNRIQALTHRIDSYQQHRRWLAFPVAVWRKLSDDQVGNLAALLTFYAFVSLFPLLLLLITVLGFALHRDPALQQWVLNSALADFPVIGGELRGDIHAVGRGPAGLVVGLIGSVLGARGLADAAQNVLNRLWTVPYNRRPGFPWSWLRSYGFIATVGVGMAATSLVTDLAAGAGSAPLGIAVRVGALLLALVIGTLTYWLALRLAIAGQVPGRQLWTGALLGALGWQILQAVGGYYITHQLRHASALYGAFGLVLGLIAWLYLQARVTLYAVAVDVVRSRRLWPRSLFPPPATAGDRRAWDAAMAAQDRSPTEAEAVPESRPPVDADPVPTSRPPAA</sequence>
<gene>
    <name evidence="8" type="ORF">GCM10009839_08640</name>
</gene>
<feature type="transmembrane region" description="Helical" evidence="7">
    <location>
        <begin position="216"/>
        <end position="239"/>
    </location>
</feature>
<proteinExistence type="predicted"/>
<evidence type="ECO:0000256" key="1">
    <source>
        <dbReference type="ARBA" id="ARBA00004651"/>
    </source>
</evidence>
<dbReference type="InterPro" id="IPR017039">
    <property type="entry name" value="Virul_fac_BrkB"/>
</dbReference>
<evidence type="ECO:0000313" key="8">
    <source>
        <dbReference type="EMBL" id="GAA2015618.1"/>
    </source>
</evidence>
<feature type="transmembrane region" description="Helical" evidence="7">
    <location>
        <begin position="42"/>
        <end position="69"/>
    </location>
</feature>
<reference evidence="9" key="1">
    <citation type="journal article" date="2019" name="Int. J. Syst. Evol. Microbiol.">
        <title>The Global Catalogue of Microorganisms (GCM) 10K type strain sequencing project: providing services to taxonomists for standard genome sequencing and annotation.</title>
        <authorList>
            <consortium name="The Broad Institute Genomics Platform"/>
            <consortium name="The Broad Institute Genome Sequencing Center for Infectious Disease"/>
            <person name="Wu L."/>
            <person name="Ma J."/>
        </authorList>
    </citation>
    <scope>NUCLEOTIDE SEQUENCE [LARGE SCALE GENOMIC DNA]</scope>
    <source>
        <strain evidence="9">JCM 16014</strain>
    </source>
</reference>
<feature type="transmembrane region" description="Helical" evidence="7">
    <location>
        <begin position="180"/>
        <end position="204"/>
    </location>
</feature>
<evidence type="ECO:0000256" key="4">
    <source>
        <dbReference type="ARBA" id="ARBA00022989"/>
    </source>
</evidence>
<dbReference type="RefSeq" id="WP_344664165.1">
    <property type="nucleotide sequence ID" value="NZ_BAAAQN010000004.1"/>
</dbReference>
<evidence type="ECO:0000256" key="5">
    <source>
        <dbReference type="ARBA" id="ARBA00023136"/>
    </source>
</evidence>
<keyword evidence="9" id="KW-1185">Reference proteome</keyword>
<feature type="transmembrane region" description="Helical" evidence="7">
    <location>
        <begin position="149"/>
        <end position="168"/>
    </location>
</feature>
<dbReference type="Proteomes" id="UP001500751">
    <property type="component" value="Unassembled WGS sequence"/>
</dbReference>
<dbReference type="PANTHER" id="PTHR30213:SF1">
    <property type="entry name" value="INNER MEMBRANE PROTEIN YHJD"/>
    <property type="match status" value="1"/>
</dbReference>
<comment type="subcellular location">
    <subcellularLocation>
        <location evidence="1">Cell membrane</location>
        <topology evidence="1">Multi-pass membrane protein</topology>
    </subcellularLocation>
</comment>
<keyword evidence="3 7" id="KW-0812">Transmembrane</keyword>
<evidence type="ECO:0000256" key="2">
    <source>
        <dbReference type="ARBA" id="ARBA00022475"/>
    </source>
</evidence>
<organism evidence="8 9">
    <name type="scientific">Catenulispora yoronensis</name>
    <dbReference type="NCBI Taxonomy" id="450799"/>
    <lineage>
        <taxon>Bacteria</taxon>
        <taxon>Bacillati</taxon>
        <taxon>Actinomycetota</taxon>
        <taxon>Actinomycetes</taxon>
        <taxon>Catenulisporales</taxon>
        <taxon>Catenulisporaceae</taxon>
        <taxon>Catenulispora</taxon>
    </lineage>
</organism>
<accession>A0ABN2TP44</accession>
<feature type="region of interest" description="Disordered" evidence="6">
    <location>
        <begin position="303"/>
        <end position="339"/>
    </location>
</feature>
<comment type="caution">
    <text evidence="8">The sequence shown here is derived from an EMBL/GenBank/DDBJ whole genome shotgun (WGS) entry which is preliminary data.</text>
</comment>
<dbReference type="Pfam" id="PF03631">
    <property type="entry name" value="Virul_fac_BrkB"/>
    <property type="match status" value="1"/>
</dbReference>
<evidence type="ECO:0000256" key="3">
    <source>
        <dbReference type="ARBA" id="ARBA00022692"/>
    </source>
</evidence>
<keyword evidence="2" id="KW-1003">Cell membrane</keyword>